<sequence>MNRGLEIQILVYMAIIAGLTGRLMYIKGLKAGKEIGFTAGFMRGKKVNKDV</sequence>
<protein>
    <submittedName>
        <fullName evidence="2">Uncharacterized protein</fullName>
    </submittedName>
</protein>
<keyword evidence="1" id="KW-0472">Membrane</keyword>
<name>A0A6J5NUD4_9CAUD</name>
<gene>
    <name evidence="2" type="ORF">UFOVP799_13</name>
</gene>
<keyword evidence="1" id="KW-1133">Transmembrane helix</keyword>
<evidence type="ECO:0000256" key="1">
    <source>
        <dbReference type="SAM" id="Phobius"/>
    </source>
</evidence>
<accession>A0A6J5NUD4</accession>
<organism evidence="2">
    <name type="scientific">uncultured Caudovirales phage</name>
    <dbReference type="NCBI Taxonomy" id="2100421"/>
    <lineage>
        <taxon>Viruses</taxon>
        <taxon>Duplodnaviria</taxon>
        <taxon>Heunggongvirae</taxon>
        <taxon>Uroviricota</taxon>
        <taxon>Caudoviricetes</taxon>
        <taxon>Peduoviridae</taxon>
        <taxon>Maltschvirus</taxon>
        <taxon>Maltschvirus maltsch</taxon>
    </lineage>
</organism>
<proteinExistence type="predicted"/>
<reference evidence="2" key="1">
    <citation type="submission" date="2020-04" db="EMBL/GenBank/DDBJ databases">
        <authorList>
            <person name="Chiriac C."/>
            <person name="Salcher M."/>
            <person name="Ghai R."/>
            <person name="Kavagutti S V."/>
        </authorList>
    </citation>
    <scope>NUCLEOTIDE SEQUENCE</scope>
</reference>
<evidence type="ECO:0000313" key="2">
    <source>
        <dbReference type="EMBL" id="CAB4163079.1"/>
    </source>
</evidence>
<keyword evidence="1" id="KW-0812">Transmembrane</keyword>
<feature type="transmembrane region" description="Helical" evidence="1">
    <location>
        <begin position="6"/>
        <end position="25"/>
    </location>
</feature>
<dbReference type="EMBL" id="LR796741">
    <property type="protein sequence ID" value="CAB4163079.1"/>
    <property type="molecule type" value="Genomic_DNA"/>
</dbReference>